<accession>A0AAQ3TC50</accession>
<dbReference type="Proteomes" id="UP001341281">
    <property type="component" value="Chromosome 04"/>
</dbReference>
<protein>
    <submittedName>
        <fullName evidence="2">Uncharacterized protein</fullName>
    </submittedName>
</protein>
<evidence type="ECO:0000256" key="1">
    <source>
        <dbReference type="SAM" id="MobiDB-lite"/>
    </source>
</evidence>
<name>A0AAQ3TC50_PASNO</name>
<reference evidence="2 3" key="1">
    <citation type="submission" date="2024-02" db="EMBL/GenBank/DDBJ databases">
        <title>High-quality chromosome-scale genome assembly of Pensacola bahiagrass (Paspalum notatum Flugge var. saurae).</title>
        <authorList>
            <person name="Vega J.M."/>
            <person name="Podio M."/>
            <person name="Orjuela J."/>
            <person name="Siena L.A."/>
            <person name="Pessino S.C."/>
            <person name="Combes M.C."/>
            <person name="Mariac C."/>
            <person name="Albertini E."/>
            <person name="Pupilli F."/>
            <person name="Ortiz J.P.A."/>
            <person name="Leblanc O."/>
        </authorList>
    </citation>
    <scope>NUCLEOTIDE SEQUENCE [LARGE SCALE GENOMIC DNA]</scope>
    <source>
        <strain evidence="2">R1</strain>
        <tissue evidence="2">Leaf</tissue>
    </source>
</reference>
<gene>
    <name evidence="2" type="ORF">U9M48_018137</name>
</gene>
<proteinExistence type="predicted"/>
<evidence type="ECO:0000313" key="2">
    <source>
        <dbReference type="EMBL" id="WVZ69337.1"/>
    </source>
</evidence>
<keyword evidence="3" id="KW-1185">Reference proteome</keyword>
<organism evidence="2 3">
    <name type="scientific">Paspalum notatum var. saurae</name>
    <dbReference type="NCBI Taxonomy" id="547442"/>
    <lineage>
        <taxon>Eukaryota</taxon>
        <taxon>Viridiplantae</taxon>
        <taxon>Streptophyta</taxon>
        <taxon>Embryophyta</taxon>
        <taxon>Tracheophyta</taxon>
        <taxon>Spermatophyta</taxon>
        <taxon>Magnoliopsida</taxon>
        <taxon>Liliopsida</taxon>
        <taxon>Poales</taxon>
        <taxon>Poaceae</taxon>
        <taxon>PACMAD clade</taxon>
        <taxon>Panicoideae</taxon>
        <taxon>Andropogonodae</taxon>
        <taxon>Paspaleae</taxon>
        <taxon>Paspalinae</taxon>
        <taxon>Paspalum</taxon>
    </lineage>
</organism>
<dbReference type="EMBL" id="CP144748">
    <property type="protein sequence ID" value="WVZ69337.1"/>
    <property type="molecule type" value="Genomic_DNA"/>
</dbReference>
<feature type="region of interest" description="Disordered" evidence="1">
    <location>
        <begin position="25"/>
        <end position="48"/>
    </location>
</feature>
<dbReference type="AlphaFoldDB" id="A0AAQ3TC50"/>
<sequence length="60" mass="6598">MPTLNLCHESSSTDAYARHRDEALAESNADMPPTTIKHPRCTGAGTRRQPFYPRRAVASG</sequence>
<evidence type="ECO:0000313" key="3">
    <source>
        <dbReference type="Proteomes" id="UP001341281"/>
    </source>
</evidence>